<accession>A0ABD2KDV0</accession>
<name>A0ABD2KDV0_HETSC</name>
<feature type="transmembrane region" description="Helical" evidence="1">
    <location>
        <begin position="108"/>
        <end position="127"/>
    </location>
</feature>
<evidence type="ECO:0000313" key="3">
    <source>
        <dbReference type="Proteomes" id="UP001620645"/>
    </source>
</evidence>
<organism evidence="2 3">
    <name type="scientific">Heterodera schachtii</name>
    <name type="common">Sugarbeet cyst nematode worm</name>
    <name type="synonym">Tylenchus schachtii</name>
    <dbReference type="NCBI Taxonomy" id="97005"/>
    <lineage>
        <taxon>Eukaryota</taxon>
        <taxon>Metazoa</taxon>
        <taxon>Ecdysozoa</taxon>
        <taxon>Nematoda</taxon>
        <taxon>Chromadorea</taxon>
        <taxon>Rhabditida</taxon>
        <taxon>Tylenchina</taxon>
        <taxon>Tylenchomorpha</taxon>
        <taxon>Tylenchoidea</taxon>
        <taxon>Heteroderidae</taxon>
        <taxon>Heteroderinae</taxon>
        <taxon>Heterodera</taxon>
    </lineage>
</organism>
<gene>
    <name evidence="2" type="ORF">niasHS_001582</name>
</gene>
<dbReference type="AlphaFoldDB" id="A0ABD2KDV0"/>
<comment type="caution">
    <text evidence="2">The sequence shown here is derived from an EMBL/GenBank/DDBJ whole genome shotgun (WGS) entry which is preliminary data.</text>
</comment>
<evidence type="ECO:0000256" key="1">
    <source>
        <dbReference type="SAM" id="Phobius"/>
    </source>
</evidence>
<feature type="transmembrane region" description="Helical" evidence="1">
    <location>
        <begin position="6"/>
        <end position="27"/>
    </location>
</feature>
<keyword evidence="1" id="KW-1133">Transmembrane helix</keyword>
<keyword evidence="1" id="KW-0472">Membrane</keyword>
<feature type="transmembrane region" description="Helical" evidence="1">
    <location>
        <begin position="39"/>
        <end position="56"/>
    </location>
</feature>
<evidence type="ECO:0008006" key="4">
    <source>
        <dbReference type="Google" id="ProtNLM"/>
    </source>
</evidence>
<reference evidence="2 3" key="1">
    <citation type="submission" date="2024-10" db="EMBL/GenBank/DDBJ databases">
        <authorList>
            <person name="Kim D."/>
        </authorList>
    </citation>
    <scope>NUCLEOTIDE SEQUENCE [LARGE SCALE GENOMIC DNA]</scope>
    <source>
        <strain evidence="2">Taebaek</strain>
    </source>
</reference>
<proteinExistence type="predicted"/>
<dbReference type="Proteomes" id="UP001620645">
    <property type="component" value="Unassembled WGS sequence"/>
</dbReference>
<dbReference type="EMBL" id="JBICCN010000027">
    <property type="protein sequence ID" value="KAL3101122.1"/>
    <property type="molecule type" value="Genomic_DNA"/>
</dbReference>
<evidence type="ECO:0000313" key="2">
    <source>
        <dbReference type="EMBL" id="KAL3101122.1"/>
    </source>
</evidence>
<keyword evidence="1" id="KW-0812">Transmembrane</keyword>
<protein>
    <recommendedName>
        <fullName evidence="4">Transmembrane protein</fullName>
    </recommendedName>
</protein>
<sequence>MSFRPFGVGFGIVLLGTLWTLCLLGCAASVRKHGIRSSVVYPLVGAVLTFGLMIWPREDCQNGLRHRGEDEETAEMTDANANAGNTTAHTAATGALGHGEEELIDWLAIPRAVFAISLLFLSLFAISRHFRAALFNRAPLPPAAVKWRHNR</sequence>
<keyword evidence="3" id="KW-1185">Reference proteome</keyword>